<evidence type="ECO:0000256" key="4">
    <source>
        <dbReference type="PROSITE-ProRule" id="PRU00723"/>
    </source>
</evidence>
<reference evidence="7" key="2">
    <citation type="submission" date="2025-08" db="UniProtKB">
        <authorList>
            <consortium name="Ensembl"/>
        </authorList>
    </citation>
    <scope>IDENTIFICATION</scope>
</reference>
<feature type="compositionally biased region" description="Basic and acidic residues" evidence="5">
    <location>
        <begin position="626"/>
        <end position="682"/>
    </location>
</feature>
<feature type="compositionally biased region" description="Low complexity" evidence="5">
    <location>
        <begin position="19"/>
        <end position="38"/>
    </location>
</feature>
<keyword evidence="3 4" id="KW-0862">Zinc</keyword>
<evidence type="ECO:0000313" key="7">
    <source>
        <dbReference type="Ensembl" id="ENSTNIP00000017546.1"/>
    </source>
</evidence>
<feature type="compositionally biased region" description="Basic and acidic residues" evidence="5">
    <location>
        <begin position="514"/>
        <end position="559"/>
    </location>
</feature>
<dbReference type="InterPro" id="IPR052824">
    <property type="entry name" value="m6A_RNA_Methylation_Regulator"/>
</dbReference>
<feature type="compositionally biased region" description="Polar residues" evidence="5">
    <location>
        <begin position="692"/>
        <end position="701"/>
    </location>
</feature>
<feature type="compositionally biased region" description="Basic residues" evidence="5">
    <location>
        <begin position="285"/>
        <end position="295"/>
    </location>
</feature>
<feature type="compositionally biased region" description="Basic residues" evidence="5">
    <location>
        <begin position="222"/>
        <end position="232"/>
    </location>
</feature>
<feature type="compositionally biased region" description="Pro residues" evidence="5">
    <location>
        <begin position="735"/>
        <end position="748"/>
    </location>
</feature>
<feature type="compositionally biased region" description="Basic and acidic residues" evidence="5">
    <location>
        <begin position="296"/>
        <end position="323"/>
    </location>
</feature>
<evidence type="ECO:0000256" key="3">
    <source>
        <dbReference type="ARBA" id="ARBA00022833"/>
    </source>
</evidence>
<feature type="compositionally biased region" description="Basic and acidic residues" evidence="5">
    <location>
        <begin position="90"/>
        <end position="119"/>
    </location>
</feature>
<feature type="compositionally biased region" description="Low complexity" evidence="5">
    <location>
        <begin position="908"/>
        <end position="917"/>
    </location>
</feature>
<feature type="region of interest" description="Disordered" evidence="5">
    <location>
        <begin position="1114"/>
        <end position="1404"/>
    </location>
</feature>
<protein>
    <submittedName>
        <fullName evidence="7">Zinc finger CCCH-type containing 13</fullName>
    </submittedName>
</protein>
<dbReference type="Ensembl" id="ENSTNIT00000017766.1">
    <property type="protein sequence ID" value="ENSTNIP00000017546.1"/>
    <property type="gene ID" value="ENSTNIG00000014523.1"/>
</dbReference>
<dbReference type="OMA" id="EKDWPRN"/>
<evidence type="ECO:0000256" key="5">
    <source>
        <dbReference type="SAM" id="MobiDB-lite"/>
    </source>
</evidence>
<keyword evidence="1 4" id="KW-0479">Metal-binding</keyword>
<name>H3DAK5_TETNG</name>
<feature type="compositionally biased region" description="Basic and acidic residues" evidence="5">
    <location>
        <begin position="193"/>
        <end position="208"/>
    </location>
</feature>
<feature type="compositionally biased region" description="Low complexity" evidence="5">
    <location>
        <begin position="1064"/>
        <end position="1075"/>
    </location>
</feature>
<evidence type="ECO:0000256" key="1">
    <source>
        <dbReference type="ARBA" id="ARBA00022723"/>
    </source>
</evidence>
<feature type="region of interest" description="Disordered" evidence="5">
    <location>
        <begin position="789"/>
        <end position="809"/>
    </location>
</feature>
<dbReference type="HOGENOM" id="CLU_003683_0_0_1"/>
<dbReference type="PANTHER" id="PTHR13585">
    <property type="entry name" value="CHASCON, ISOFORM D-RELATED"/>
    <property type="match status" value="1"/>
</dbReference>
<feature type="zinc finger region" description="C3H1-type" evidence="4">
    <location>
        <begin position="56"/>
        <end position="79"/>
    </location>
</feature>
<feature type="compositionally biased region" description="Polar residues" evidence="5">
    <location>
        <begin position="1133"/>
        <end position="1146"/>
    </location>
</feature>
<feature type="region of interest" description="Disordered" evidence="5">
    <location>
        <begin position="1"/>
        <end position="173"/>
    </location>
</feature>
<dbReference type="STRING" id="99883.ENSTNIP00000017546"/>
<feature type="compositionally biased region" description="Basic residues" evidence="5">
    <location>
        <begin position="395"/>
        <end position="411"/>
    </location>
</feature>
<feature type="compositionally biased region" description="Basic and acidic residues" evidence="5">
    <location>
        <begin position="412"/>
        <end position="449"/>
    </location>
</feature>
<evidence type="ECO:0000259" key="6">
    <source>
        <dbReference type="PROSITE" id="PS50103"/>
    </source>
</evidence>
<feature type="compositionally biased region" description="Basic and acidic residues" evidence="5">
    <location>
        <begin position="847"/>
        <end position="904"/>
    </location>
</feature>
<feature type="compositionally biased region" description="Low complexity" evidence="5">
    <location>
        <begin position="1114"/>
        <end position="1126"/>
    </location>
</feature>
<feature type="region of interest" description="Disordered" evidence="5">
    <location>
        <begin position="832"/>
        <end position="1094"/>
    </location>
</feature>
<feature type="compositionally biased region" description="Basic and acidic residues" evidence="5">
    <location>
        <begin position="918"/>
        <end position="933"/>
    </location>
</feature>
<keyword evidence="8" id="KW-1185">Reference proteome</keyword>
<feature type="compositionally biased region" description="Basic and acidic residues" evidence="5">
    <location>
        <begin position="749"/>
        <end position="767"/>
    </location>
</feature>
<dbReference type="SUPFAM" id="SSF90229">
    <property type="entry name" value="CCCH zinc finger"/>
    <property type="match status" value="1"/>
</dbReference>
<reference evidence="7" key="3">
    <citation type="submission" date="2025-09" db="UniProtKB">
        <authorList>
            <consortium name="Ensembl"/>
        </authorList>
    </citation>
    <scope>IDENTIFICATION</scope>
</reference>
<feature type="compositionally biased region" description="Basic and acidic residues" evidence="5">
    <location>
        <begin position="1240"/>
        <end position="1302"/>
    </location>
</feature>
<accession>H3DAK5</accession>
<feature type="region of interest" description="Disordered" evidence="5">
    <location>
        <begin position="193"/>
        <end position="767"/>
    </location>
</feature>
<feature type="compositionally biased region" description="Basic and acidic residues" evidence="5">
    <location>
        <begin position="126"/>
        <end position="150"/>
    </location>
</feature>
<dbReference type="Proteomes" id="UP000007303">
    <property type="component" value="Unassembled WGS sequence"/>
</dbReference>
<feature type="compositionally biased region" description="Basic and acidic residues" evidence="5">
    <location>
        <begin position="1364"/>
        <end position="1387"/>
    </location>
</feature>
<keyword evidence="2 4" id="KW-0863">Zinc-finger</keyword>
<feature type="compositionally biased region" description="Basic residues" evidence="5">
    <location>
        <begin position="934"/>
        <end position="946"/>
    </location>
</feature>
<dbReference type="GO" id="GO:0008270">
    <property type="term" value="F:zinc ion binding"/>
    <property type="evidence" value="ECO:0007669"/>
    <property type="project" value="UniProtKB-KW"/>
</dbReference>
<organism evidence="7 8">
    <name type="scientific">Tetraodon nigroviridis</name>
    <name type="common">Spotted green pufferfish</name>
    <name type="synonym">Chelonodon nigroviridis</name>
    <dbReference type="NCBI Taxonomy" id="99883"/>
    <lineage>
        <taxon>Eukaryota</taxon>
        <taxon>Metazoa</taxon>
        <taxon>Chordata</taxon>
        <taxon>Craniata</taxon>
        <taxon>Vertebrata</taxon>
        <taxon>Euteleostomi</taxon>
        <taxon>Actinopterygii</taxon>
        <taxon>Neopterygii</taxon>
        <taxon>Teleostei</taxon>
        <taxon>Neoteleostei</taxon>
        <taxon>Acanthomorphata</taxon>
        <taxon>Eupercaria</taxon>
        <taxon>Tetraodontiformes</taxon>
        <taxon>Tetradontoidea</taxon>
        <taxon>Tetraodontidae</taxon>
        <taxon>Tetraodon</taxon>
    </lineage>
</organism>
<feature type="compositionally biased region" description="Basic residues" evidence="5">
    <location>
        <begin position="259"/>
        <end position="268"/>
    </location>
</feature>
<feature type="compositionally biased region" description="Basic and acidic residues" evidence="5">
    <location>
        <begin position="1309"/>
        <end position="1357"/>
    </location>
</feature>
<feature type="compositionally biased region" description="Basic and acidic residues" evidence="5">
    <location>
        <begin position="1179"/>
        <end position="1232"/>
    </location>
</feature>
<feature type="compositionally biased region" description="Low complexity" evidence="5">
    <location>
        <begin position="362"/>
        <end position="389"/>
    </location>
</feature>
<feature type="domain" description="C3H1-type" evidence="6">
    <location>
        <begin position="56"/>
        <end position="79"/>
    </location>
</feature>
<dbReference type="InParanoid" id="H3DAK5"/>
<feature type="compositionally biased region" description="Basic residues" evidence="5">
    <location>
        <begin position="328"/>
        <end position="341"/>
    </location>
</feature>
<dbReference type="SMR" id="H3DAK5"/>
<dbReference type="Gene3D" id="4.10.1000.10">
    <property type="entry name" value="Zinc finger, CCCH-type"/>
    <property type="match status" value="1"/>
</dbReference>
<feature type="compositionally biased region" description="Low complexity" evidence="5">
    <location>
        <begin position="342"/>
        <end position="353"/>
    </location>
</feature>
<feature type="compositionally biased region" description="Basic and acidic residues" evidence="5">
    <location>
        <begin position="570"/>
        <end position="616"/>
    </location>
</feature>
<feature type="compositionally biased region" description="Basic and acidic residues" evidence="5">
    <location>
        <begin position="457"/>
        <end position="507"/>
    </location>
</feature>
<dbReference type="Pfam" id="PF00642">
    <property type="entry name" value="zf-CCCH"/>
    <property type="match status" value="1"/>
</dbReference>
<proteinExistence type="predicted"/>
<dbReference type="GeneTree" id="ENSGT00730000111163"/>
<feature type="compositionally biased region" description="Polar residues" evidence="5">
    <location>
        <begin position="62"/>
        <end position="78"/>
    </location>
</feature>
<dbReference type="InterPro" id="IPR036855">
    <property type="entry name" value="Znf_CCCH_sf"/>
</dbReference>
<reference evidence="8" key="1">
    <citation type="journal article" date="2004" name="Nature">
        <title>Genome duplication in the teleost fish Tetraodon nigroviridis reveals the early vertebrate proto-karyotype.</title>
        <authorList>
            <person name="Jaillon O."/>
            <person name="Aury J.-M."/>
            <person name="Brunet F."/>
            <person name="Petit J.-L."/>
            <person name="Stange-Thomann N."/>
            <person name="Mauceli E."/>
            <person name="Bouneau L."/>
            <person name="Fischer C."/>
            <person name="Ozouf-Costaz C."/>
            <person name="Bernot A."/>
            <person name="Nicaud S."/>
            <person name="Jaffe D."/>
            <person name="Fisher S."/>
            <person name="Lutfalla G."/>
            <person name="Dossat C."/>
            <person name="Segurens B."/>
            <person name="Dasilva C."/>
            <person name="Salanoubat M."/>
            <person name="Levy M."/>
            <person name="Boudet N."/>
            <person name="Castellano S."/>
            <person name="Anthouard V."/>
            <person name="Jubin C."/>
            <person name="Castelli V."/>
            <person name="Katinka M."/>
            <person name="Vacherie B."/>
            <person name="Biemont C."/>
            <person name="Skalli Z."/>
            <person name="Cattolico L."/>
            <person name="Poulain J."/>
            <person name="De Berardinis V."/>
            <person name="Cruaud C."/>
            <person name="Duprat S."/>
            <person name="Brottier P."/>
            <person name="Coutanceau J.-P."/>
            <person name="Gouzy J."/>
            <person name="Parra G."/>
            <person name="Lardier G."/>
            <person name="Chapple C."/>
            <person name="McKernan K.J."/>
            <person name="McEwan P."/>
            <person name="Bosak S."/>
            <person name="Kellis M."/>
            <person name="Volff J.-N."/>
            <person name="Guigo R."/>
            <person name="Zody M.C."/>
            <person name="Mesirov J."/>
            <person name="Lindblad-Toh K."/>
            <person name="Birren B."/>
            <person name="Nusbaum C."/>
            <person name="Kahn D."/>
            <person name="Robinson-Rechavi M."/>
            <person name="Laudet V."/>
            <person name="Schachter V."/>
            <person name="Quetier F."/>
            <person name="Saurin W."/>
            <person name="Scarpelli C."/>
            <person name="Wincker P."/>
            <person name="Lander E.S."/>
            <person name="Weissenbach J."/>
            <person name="Roest Crollius H."/>
        </authorList>
    </citation>
    <scope>NUCLEOTIDE SEQUENCE [LARGE SCALE GENOMIC DNA]</scope>
</reference>
<evidence type="ECO:0000313" key="8">
    <source>
        <dbReference type="Proteomes" id="UP000007303"/>
    </source>
</evidence>
<dbReference type="InterPro" id="IPR000571">
    <property type="entry name" value="Znf_CCCH"/>
</dbReference>
<feature type="compositionally biased region" description="Basic residues" evidence="5">
    <location>
        <begin position="981"/>
        <end position="998"/>
    </location>
</feature>
<evidence type="ECO:0000256" key="2">
    <source>
        <dbReference type="ARBA" id="ARBA00022771"/>
    </source>
</evidence>
<sequence>MSKIRRKVTVENSKTISDSSSNTAASSTSNPAAPSRRPSVFERLGPSTGSNAADSHCRNWLKTGNCSYGNTCRYTHGTQPRGKGFNFSRSAERPTGDLRERMKNKRQDVDSDNLNRDVDEPTSPTARRDSSRGRRREKEDIKITKERTPASEEEPTEWENNREDSDTGDYDYELSLEMKRQKIQRELMKLEQENLEKREDIVVKKDASPEQLIVINSPSPRKSSRSPKHKSGTKGVGSGKKEKKGSVSSPASEATKSSKGGHSKKKGPRTPSPPPPVPLDIPVVGKKHKNKHKNKEKSEEKQKDGKDRGRDTEKHKEKKEKRSSPSPPRHRRSPTPRRRSTSSHSGSSAQRHSTSPRRRRSSSPPYHRSVAGSASSPLSSRRSRSPLTSHEASSPHRRSDRSSPSHRHSRGRERFRGERERSPPAQERRHDRRDETRSKREKDSIRDDRDYDSELLSSRDTRGERDTRESRDRRDARERGRETTRDSRDSRDAKDSRESRTDTRSSRESLGSDTQRKEDTAQEDRSYGRGHGREDTKTDRAEKNGRVRGRANDSADKGSNRNSRGSQVEGGHDVWESRSSTARDRSVERSNDRSATDSSYDRRGGHGERDRRDRGEFPASPSRYQGRSEDSEREERREDRRTDRAEERREDRTRERERERDRDRREDSRDERSVRDSRDDRKMSRKRMRVESSPSPRTTPKTAARDLSPADSDGYNSGEDKSERPLGRGQAELHPQPPLPSPVCPPPSDSREHFLKGHTPDWPVSDRYDPLRFINQILHRFKVLQNKRFTEPHHETTKKKKHSLHSLGKGPNAFKYGACACSDKHRLLSQVVRPQEPLLRTPPRSTSSDDKSGHWKDEERRGAADKRDTRHLDDLEPRGDRSRGDRRGELAVESHGDSRSRGRDSTPLSASLALAAGSDERDTASSQSHEEVKKKTKSQRKGLKKGRKEDDSGANAANSGDRFNPEPPAASATDGLQPLHSPRKGAKKKALERKRKRSRGADSDMSDEDSPSAQQPQSKRKKGPRTPPPSMRPDRRGNADPSPLSKVDNFSDWSDEEVTERGGAPLEAPAAPAERTPSEPFRRGGARVGRDRERCNPAVIAPLIPQDAPMLLQTLTPQPLMSQPLLRKPPLEQTRSSSMGSNQSRASSKRLRSPSNESAHRDDPQGPRSRRGRLQGANCRDREQVNDAPGAERKSRIDQLRRGEPSRSTSSDRQDSRSHSSRRSSPDSERQARSRAGSYDSRERERDREPFERDRERKDHRQRDWEPEPRDWPSRGREPLLMRPGREPLLRERDMRDRERLLPEGLIQQHERDRDGRGDRGGDRERDRMVMELPPHAEPRAPARGDPRAEIPEEQEKPSNSLHPTEDQRELEKTDSVDGDDDRKDNDGESVASVGEEYEPISDDELDEILADSQKKEDQQDEEKITGPLDVIDVDWSSLMPKHKQEPRAAGAALLRFTPGAVLLRAGISKRLAGPELLEQVREVCKRELEDPKDADKLFEQDLGALNRRMEKTSLLSNLGPYCKALCARRDFAIRRQLLKNDKGLTKQYPSTPVVDNELLQMSVRLFRRTVAAQTSGVEKPDGGAAAADVTGPAAPAANKLTAQPEVCVS</sequence>
<feature type="compositionally biased region" description="Basic and acidic residues" evidence="5">
    <location>
        <begin position="1076"/>
        <end position="1094"/>
    </location>
</feature>
<feature type="compositionally biased region" description="Pro residues" evidence="5">
    <location>
        <begin position="270"/>
        <end position="279"/>
    </location>
</feature>
<dbReference type="PANTHER" id="PTHR13585:SF19">
    <property type="entry name" value="ZINC FINGER CCCH DOMAIN-CONTAINING PROTEIN 13"/>
    <property type="match status" value="1"/>
</dbReference>
<dbReference type="PROSITE" id="PS50103">
    <property type="entry name" value="ZF_C3H1"/>
    <property type="match status" value="1"/>
</dbReference>